<name>M2YDP8_9MICC</name>
<feature type="compositionally biased region" description="Basic and acidic residues" evidence="1">
    <location>
        <begin position="7"/>
        <end position="18"/>
    </location>
</feature>
<feature type="transmembrane region" description="Helical" evidence="2">
    <location>
        <begin position="219"/>
        <end position="239"/>
    </location>
</feature>
<sequence length="266" mass="27189">MSMSSQEPRDDSSAHTESDGAAATGERTMRREIPQRSTSWARAAAAAVGRAGITPNMISSSSVVVAAIGCAALVGSGWAVYLHDDGVRAALLIIAALMAPLRLLLNMLDGMVAVEGGKQSPVGDLYNEVPDRLADLLFLAGAGYAAASIHGGITIGWVAASLAVLTAYVRSLGAAQGLSNHFDGPMAKPRRMWLLMLGCLLSLLEPALLVPMGLPRGSVLGVVLGVIALGSLATVVIRLQLISSDLRTRAAGAEGVPGAAPGGQEC</sequence>
<accession>M2YDP8</accession>
<keyword evidence="2" id="KW-0812">Transmembrane</keyword>
<feature type="transmembrane region" description="Helical" evidence="2">
    <location>
        <begin position="63"/>
        <end position="81"/>
    </location>
</feature>
<dbReference type="Gene3D" id="1.20.120.1760">
    <property type="match status" value="1"/>
</dbReference>
<keyword evidence="4" id="KW-1185">Reference proteome</keyword>
<feature type="region of interest" description="Disordered" evidence="1">
    <location>
        <begin position="1"/>
        <end position="37"/>
    </location>
</feature>
<dbReference type="Proteomes" id="UP000009877">
    <property type="component" value="Unassembled WGS sequence"/>
</dbReference>
<reference evidence="3 4" key="1">
    <citation type="journal article" date="2014" name="Genome Announc.">
        <title>Draft Genome Sequence of Kocuria palustris PEL.</title>
        <authorList>
            <person name="Sharma G."/>
            <person name="Khatri I."/>
            <person name="Subramanian S."/>
        </authorList>
    </citation>
    <scope>NUCLEOTIDE SEQUENCE [LARGE SCALE GENOMIC DNA]</scope>
    <source>
        <strain evidence="3 4">PEL</strain>
    </source>
</reference>
<comment type="caution">
    <text evidence="3">The sequence shown here is derived from an EMBL/GenBank/DDBJ whole genome shotgun (WGS) entry which is preliminary data.</text>
</comment>
<dbReference type="AlphaFoldDB" id="M2YDP8"/>
<protein>
    <submittedName>
        <fullName evidence="3">CDP-diacylglycerol--glycerol-3-phosphate 3-phosphatidyltransferase</fullName>
    </submittedName>
</protein>
<gene>
    <name evidence="3" type="ORF">C884_02559</name>
</gene>
<dbReference type="GO" id="GO:0016740">
    <property type="term" value="F:transferase activity"/>
    <property type="evidence" value="ECO:0007669"/>
    <property type="project" value="UniProtKB-KW"/>
</dbReference>
<feature type="transmembrane region" description="Helical" evidence="2">
    <location>
        <begin position="192"/>
        <end position="213"/>
    </location>
</feature>
<dbReference type="STRING" id="71999.KPaMU14_00425"/>
<proteinExistence type="predicted"/>
<dbReference type="InterPro" id="IPR043130">
    <property type="entry name" value="CDP-OH_PTrfase_TM_dom"/>
</dbReference>
<keyword evidence="2" id="KW-0472">Membrane</keyword>
<evidence type="ECO:0000256" key="1">
    <source>
        <dbReference type="SAM" id="MobiDB-lite"/>
    </source>
</evidence>
<keyword evidence="2" id="KW-1133">Transmembrane helix</keyword>
<feature type="transmembrane region" description="Helical" evidence="2">
    <location>
        <begin position="87"/>
        <end position="105"/>
    </location>
</feature>
<evidence type="ECO:0000313" key="4">
    <source>
        <dbReference type="Proteomes" id="UP000009877"/>
    </source>
</evidence>
<evidence type="ECO:0000313" key="3">
    <source>
        <dbReference type="EMBL" id="EME36749.1"/>
    </source>
</evidence>
<dbReference type="EMBL" id="ANHZ02000009">
    <property type="protein sequence ID" value="EME36749.1"/>
    <property type="molecule type" value="Genomic_DNA"/>
</dbReference>
<evidence type="ECO:0000256" key="2">
    <source>
        <dbReference type="SAM" id="Phobius"/>
    </source>
</evidence>
<organism evidence="3 4">
    <name type="scientific">Kocuria palustris PEL</name>
    <dbReference type="NCBI Taxonomy" id="1236550"/>
    <lineage>
        <taxon>Bacteria</taxon>
        <taxon>Bacillati</taxon>
        <taxon>Actinomycetota</taxon>
        <taxon>Actinomycetes</taxon>
        <taxon>Micrococcales</taxon>
        <taxon>Micrococcaceae</taxon>
        <taxon>Kocuria</taxon>
    </lineage>
</organism>